<gene>
    <name evidence="1" type="ORF">ASU31_18335</name>
</gene>
<evidence type="ECO:0000313" key="1">
    <source>
        <dbReference type="EMBL" id="KRT14628.1"/>
    </source>
</evidence>
<proteinExistence type="predicted"/>
<accession>A0A0T5VM25</accession>
<dbReference type="Proteomes" id="UP000051950">
    <property type="component" value="Unassembled WGS sequence"/>
</dbReference>
<reference evidence="1 2" key="1">
    <citation type="submission" date="2015-11" db="EMBL/GenBank/DDBJ databases">
        <title>Sequence of Pedobacter ginsenosidimutans.</title>
        <authorList>
            <person name="Carson E."/>
            <person name="Keyser V."/>
            <person name="Newman J."/>
            <person name="Miller J."/>
        </authorList>
    </citation>
    <scope>NUCLEOTIDE SEQUENCE [LARGE SCALE GENOMIC DNA]</scope>
    <source>
        <strain evidence="1 2">KACC 14530</strain>
    </source>
</reference>
<organism evidence="1 2">
    <name type="scientific">Pedobacter ginsenosidimutans</name>
    <dbReference type="NCBI Taxonomy" id="687842"/>
    <lineage>
        <taxon>Bacteria</taxon>
        <taxon>Pseudomonadati</taxon>
        <taxon>Bacteroidota</taxon>
        <taxon>Sphingobacteriia</taxon>
        <taxon>Sphingobacteriales</taxon>
        <taxon>Sphingobacteriaceae</taxon>
        <taxon>Pedobacter</taxon>
    </lineage>
</organism>
<name>A0A0T5VM25_9SPHI</name>
<dbReference type="STRING" id="687842.ASU31_18335"/>
<dbReference type="AlphaFoldDB" id="A0A0T5VM25"/>
<protein>
    <submittedName>
        <fullName evidence="1">Uncharacterized protein</fullName>
    </submittedName>
</protein>
<comment type="caution">
    <text evidence="1">The sequence shown here is derived from an EMBL/GenBank/DDBJ whole genome shotgun (WGS) entry which is preliminary data.</text>
</comment>
<dbReference type="EMBL" id="LMZQ01000015">
    <property type="protein sequence ID" value="KRT14628.1"/>
    <property type="molecule type" value="Genomic_DNA"/>
</dbReference>
<evidence type="ECO:0000313" key="2">
    <source>
        <dbReference type="Proteomes" id="UP000051950"/>
    </source>
</evidence>
<sequence length="260" mass="28357">MLLAVLLIGQQQVSMAQKLPNTQNKGVILPAAFKIDGLAEEWGNNFQAYNKNTNIYTTMANNDQFLYLVVQAAEPIIIKKIIGGGISFTVCAAGKRSDPNPFAVTYPMVDNSYQTSIYSTVNLLRGNAGKSDSLVEAANSKIAKESKTIKIRGFRTIGDSIISIYNKNGIKAASRVSDKGTLTCEFLIPLKLLHISGANKQTIAYNIMLNSPTVLQSTSTKKGKLTAVAISIPRSLSNNESDSNVIQYPTDYWGEYTFKN</sequence>
<keyword evidence="2" id="KW-1185">Reference proteome</keyword>